<reference evidence="1" key="1">
    <citation type="journal article" date="2023" name="Access Microbiol">
        <title>De-novo genome assembly for Akanthomyces muscarius, a biocontrol agent of insect agricultural pests.</title>
        <authorList>
            <person name="Erdos Z."/>
            <person name="Studholme D.J."/>
            <person name="Raymond B."/>
            <person name="Sharma M."/>
        </authorList>
    </citation>
    <scope>NUCLEOTIDE SEQUENCE</scope>
    <source>
        <strain evidence="1">Ve6</strain>
    </source>
</reference>
<dbReference type="RefSeq" id="XP_056051829.1">
    <property type="nucleotide sequence ID" value="XM_056199929.1"/>
</dbReference>
<name>A0A9W8Q8M8_AKAMU</name>
<gene>
    <name evidence="1" type="ORF">LMH87_010880</name>
</gene>
<dbReference type="EMBL" id="JAJHUN010000009">
    <property type="protein sequence ID" value="KAJ4150115.1"/>
    <property type="molecule type" value="Genomic_DNA"/>
</dbReference>
<dbReference type="Proteomes" id="UP001144673">
    <property type="component" value="Chromosome 4"/>
</dbReference>
<evidence type="ECO:0000313" key="2">
    <source>
        <dbReference type="Proteomes" id="UP001144673"/>
    </source>
</evidence>
<comment type="caution">
    <text evidence="1">The sequence shown here is derived from an EMBL/GenBank/DDBJ whole genome shotgun (WGS) entry which is preliminary data.</text>
</comment>
<sequence>MEQQVSWHWPPSGEHDDPAPPDFAETCFCPCLVYSRTLARLNAAFAGQNPQRIPNANCIDLNSCNFVLCLPFWGFSIARLQATVRSFYGIKGNTTND</sequence>
<protein>
    <submittedName>
        <fullName evidence="1">Uncharacterized protein</fullName>
    </submittedName>
</protein>
<organism evidence="1 2">
    <name type="scientific">Akanthomyces muscarius</name>
    <name type="common">Entomopathogenic fungus</name>
    <name type="synonym">Lecanicillium muscarium</name>
    <dbReference type="NCBI Taxonomy" id="2231603"/>
    <lineage>
        <taxon>Eukaryota</taxon>
        <taxon>Fungi</taxon>
        <taxon>Dikarya</taxon>
        <taxon>Ascomycota</taxon>
        <taxon>Pezizomycotina</taxon>
        <taxon>Sordariomycetes</taxon>
        <taxon>Hypocreomycetidae</taxon>
        <taxon>Hypocreales</taxon>
        <taxon>Cordycipitaceae</taxon>
        <taxon>Akanthomyces</taxon>
    </lineage>
</organism>
<dbReference type="AlphaFoldDB" id="A0A9W8Q8M8"/>
<dbReference type="KEGG" id="amus:LMH87_010880"/>
<proteinExistence type="predicted"/>
<accession>A0A9W8Q8M8</accession>
<dbReference type="GeneID" id="80898039"/>
<evidence type="ECO:0000313" key="1">
    <source>
        <dbReference type="EMBL" id="KAJ4150115.1"/>
    </source>
</evidence>
<keyword evidence="2" id="KW-1185">Reference proteome</keyword>